<keyword evidence="1" id="KW-0677">Repeat</keyword>
<accession>A0A0F9HA51</accession>
<evidence type="ECO:0000313" key="4">
    <source>
        <dbReference type="EMBL" id="KKM07925.1"/>
    </source>
</evidence>
<dbReference type="Pfam" id="PF00515">
    <property type="entry name" value="TPR_1"/>
    <property type="match status" value="1"/>
</dbReference>
<dbReference type="InterPro" id="IPR052346">
    <property type="entry name" value="O-mannosyl-transferase_TMTC"/>
</dbReference>
<keyword evidence="3" id="KW-0472">Membrane</keyword>
<feature type="transmembrane region" description="Helical" evidence="3">
    <location>
        <begin position="161"/>
        <end position="179"/>
    </location>
</feature>
<evidence type="ECO:0000256" key="2">
    <source>
        <dbReference type="ARBA" id="ARBA00022803"/>
    </source>
</evidence>
<dbReference type="PROSITE" id="PS50293">
    <property type="entry name" value="TPR_REGION"/>
    <property type="match status" value="1"/>
</dbReference>
<reference evidence="4" key="1">
    <citation type="journal article" date="2015" name="Nature">
        <title>Complex archaea that bridge the gap between prokaryotes and eukaryotes.</title>
        <authorList>
            <person name="Spang A."/>
            <person name="Saw J.H."/>
            <person name="Jorgensen S.L."/>
            <person name="Zaremba-Niedzwiedzka K."/>
            <person name="Martijn J."/>
            <person name="Lind A.E."/>
            <person name="van Eijk R."/>
            <person name="Schleper C."/>
            <person name="Guy L."/>
            <person name="Ettema T.J."/>
        </authorList>
    </citation>
    <scope>NUCLEOTIDE SEQUENCE</scope>
</reference>
<keyword evidence="3" id="KW-1133">Transmembrane helix</keyword>
<evidence type="ECO:0000256" key="3">
    <source>
        <dbReference type="SAM" id="Phobius"/>
    </source>
</evidence>
<evidence type="ECO:0000256" key="1">
    <source>
        <dbReference type="ARBA" id="ARBA00022737"/>
    </source>
</evidence>
<comment type="caution">
    <text evidence="4">The sequence shown here is derived from an EMBL/GenBank/DDBJ whole genome shotgun (WGS) entry which is preliminary data.</text>
</comment>
<dbReference type="SMART" id="SM00028">
    <property type="entry name" value="TPR"/>
    <property type="match status" value="5"/>
</dbReference>
<dbReference type="AlphaFoldDB" id="A0A0F9HA51"/>
<dbReference type="EMBL" id="LAZR01015667">
    <property type="protein sequence ID" value="KKM07925.1"/>
    <property type="molecule type" value="Genomic_DNA"/>
</dbReference>
<sequence length="440" mass="50020">ASVILFLRYRENRSRGILAASCAMLFLGTLSKEFALMTPFALLAYERLEGRIHWKLGQWRCLLAYAPLFAVVLVYLGMRSYALAGTQGVGFHPESLHIRMAAMAGVLLTYLRLALVPVRLNAFYSFELEPGPFTIVYLVLLAVLLYAAFSPRLRRLTGFPMAWFLLFLMPVMNILPVSGSPMAERFMYIPVMGMALFAGSVYSRYESRRISRYVAISVLLSFAILTFVRVPVWKSEEVLYTHMMESSPDAYKGWYNLGVTMYEQGRYDEARVFWERTVKVRPDMFTARHNLGVLYEKTGDYAKAEEEYRLVLAAKEMPEVYANLGNALRKQGRSAEARDAYRSAIRMDPAGTGPYIMLSELYEGEGRNDLALEVLEEAMKSSPGESEPYNRTGTILGGMGMYKEAGIYFRKALEIDPSCTECRYNLTQVEKLLYGGKRKR</sequence>
<keyword evidence="3" id="KW-0812">Transmembrane</keyword>
<feature type="transmembrane region" description="Helical" evidence="3">
    <location>
        <begin position="17"/>
        <end position="42"/>
    </location>
</feature>
<proteinExistence type="predicted"/>
<feature type="transmembrane region" description="Helical" evidence="3">
    <location>
        <begin position="96"/>
        <end position="118"/>
    </location>
</feature>
<name>A0A0F9HA51_9ZZZZ</name>
<feature type="transmembrane region" description="Helical" evidence="3">
    <location>
        <begin position="62"/>
        <end position="84"/>
    </location>
</feature>
<keyword evidence="2" id="KW-0802">TPR repeat</keyword>
<feature type="transmembrane region" description="Helical" evidence="3">
    <location>
        <begin position="214"/>
        <end position="233"/>
    </location>
</feature>
<dbReference type="Gene3D" id="1.25.40.10">
    <property type="entry name" value="Tetratricopeptide repeat domain"/>
    <property type="match status" value="2"/>
</dbReference>
<dbReference type="InterPro" id="IPR011990">
    <property type="entry name" value="TPR-like_helical_dom_sf"/>
</dbReference>
<dbReference type="PROSITE" id="PS50005">
    <property type="entry name" value="TPR"/>
    <property type="match status" value="3"/>
</dbReference>
<dbReference type="InterPro" id="IPR019734">
    <property type="entry name" value="TPR_rpt"/>
</dbReference>
<dbReference type="Pfam" id="PF13424">
    <property type="entry name" value="TPR_12"/>
    <property type="match status" value="1"/>
</dbReference>
<dbReference type="SUPFAM" id="SSF48452">
    <property type="entry name" value="TPR-like"/>
    <property type="match status" value="1"/>
</dbReference>
<dbReference type="PANTHER" id="PTHR44227">
    <property type="match status" value="1"/>
</dbReference>
<feature type="transmembrane region" description="Helical" evidence="3">
    <location>
        <begin position="185"/>
        <end position="202"/>
    </location>
</feature>
<protein>
    <submittedName>
        <fullName evidence="4">Uncharacterized protein</fullName>
    </submittedName>
</protein>
<feature type="transmembrane region" description="Helical" evidence="3">
    <location>
        <begin position="130"/>
        <end position="149"/>
    </location>
</feature>
<feature type="non-terminal residue" evidence="4">
    <location>
        <position position="1"/>
    </location>
</feature>
<gene>
    <name evidence="4" type="ORF">LCGC14_1729020</name>
</gene>
<dbReference type="Pfam" id="PF13181">
    <property type="entry name" value="TPR_8"/>
    <property type="match status" value="2"/>
</dbReference>
<dbReference type="PANTHER" id="PTHR44227:SF3">
    <property type="entry name" value="PROTEIN O-MANNOSYL-TRANSFERASE TMTC4"/>
    <property type="match status" value="1"/>
</dbReference>
<organism evidence="4">
    <name type="scientific">marine sediment metagenome</name>
    <dbReference type="NCBI Taxonomy" id="412755"/>
    <lineage>
        <taxon>unclassified sequences</taxon>
        <taxon>metagenomes</taxon>
        <taxon>ecological metagenomes</taxon>
    </lineage>
</organism>